<dbReference type="InterPro" id="IPR001736">
    <property type="entry name" value="PLipase_D/transphosphatidylase"/>
</dbReference>
<keyword evidence="1" id="KW-1133">Transmembrane helix</keyword>
<dbReference type="SUPFAM" id="SSF56024">
    <property type="entry name" value="Phospholipase D/nuclease"/>
    <property type="match status" value="2"/>
</dbReference>
<protein>
    <submittedName>
        <fullName evidence="2">Cardiolipin synthase B</fullName>
    </submittedName>
</protein>
<evidence type="ECO:0000256" key="1">
    <source>
        <dbReference type="SAM" id="Phobius"/>
    </source>
</evidence>
<dbReference type="GO" id="GO:0032049">
    <property type="term" value="P:cardiolipin biosynthetic process"/>
    <property type="evidence" value="ECO:0007669"/>
    <property type="project" value="UniProtKB-ARBA"/>
</dbReference>
<organism evidence="2 3">
    <name type="scientific">Syntrophorhabdus aromaticivorans</name>
    <dbReference type="NCBI Taxonomy" id="328301"/>
    <lineage>
        <taxon>Bacteria</taxon>
        <taxon>Pseudomonadati</taxon>
        <taxon>Thermodesulfobacteriota</taxon>
        <taxon>Syntrophorhabdia</taxon>
        <taxon>Syntrophorhabdales</taxon>
        <taxon>Syntrophorhabdaceae</taxon>
        <taxon>Syntrophorhabdus</taxon>
    </lineage>
</organism>
<dbReference type="EMBL" id="JAAYEE010000134">
    <property type="protein sequence ID" value="NLW35467.1"/>
    <property type="molecule type" value="Genomic_DNA"/>
</dbReference>
<accession>A0A351TZI3</accession>
<dbReference type="GO" id="GO:0030572">
    <property type="term" value="F:phosphatidyltransferase activity"/>
    <property type="evidence" value="ECO:0007669"/>
    <property type="project" value="UniProtKB-ARBA"/>
</dbReference>
<evidence type="ECO:0000313" key="2">
    <source>
        <dbReference type="EMBL" id="NLW35467.1"/>
    </source>
</evidence>
<keyword evidence="1" id="KW-0812">Transmembrane</keyword>
<dbReference type="STRING" id="909663.GCA_000512235_02217"/>
<dbReference type="Gene3D" id="3.30.870.10">
    <property type="entry name" value="Endonuclease Chain A"/>
    <property type="match status" value="2"/>
</dbReference>
<proteinExistence type="predicted"/>
<evidence type="ECO:0000313" key="3">
    <source>
        <dbReference type="Proteomes" id="UP000777265"/>
    </source>
</evidence>
<dbReference type="AlphaFoldDB" id="A0A351TZI3"/>
<dbReference type="Pfam" id="PF13091">
    <property type="entry name" value="PLDc_2"/>
    <property type="match status" value="2"/>
</dbReference>
<feature type="transmembrane region" description="Helical" evidence="1">
    <location>
        <begin position="456"/>
        <end position="474"/>
    </location>
</feature>
<reference evidence="2" key="1">
    <citation type="journal article" date="2020" name="Biotechnol. Biofuels">
        <title>New insights from the biogas microbiome by comprehensive genome-resolved metagenomics of nearly 1600 species originating from multiple anaerobic digesters.</title>
        <authorList>
            <person name="Campanaro S."/>
            <person name="Treu L."/>
            <person name="Rodriguez-R L.M."/>
            <person name="Kovalovszki A."/>
            <person name="Ziels R.M."/>
            <person name="Maus I."/>
            <person name="Zhu X."/>
            <person name="Kougias P.G."/>
            <person name="Basile A."/>
            <person name="Luo G."/>
            <person name="Schluter A."/>
            <person name="Konstantinidis K.T."/>
            <person name="Angelidaki I."/>
        </authorList>
    </citation>
    <scope>NUCLEOTIDE SEQUENCE</scope>
    <source>
        <strain evidence="2">AS06rmzACSIP_7</strain>
    </source>
</reference>
<dbReference type="PANTHER" id="PTHR21248:SF22">
    <property type="entry name" value="PHOSPHOLIPASE D"/>
    <property type="match status" value="1"/>
</dbReference>
<dbReference type="CDD" id="cd09159">
    <property type="entry name" value="PLDc_ybhO_like_2"/>
    <property type="match status" value="1"/>
</dbReference>
<dbReference type="InterPro" id="IPR025202">
    <property type="entry name" value="PLD-like_dom"/>
</dbReference>
<dbReference type="CDD" id="cd09110">
    <property type="entry name" value="PLDc_CLS_1"/>
    <property type="match status" value="1"/>
</dbReference>
<dbReference type="PROSITE" id="PS50035">
    <property type="entry name" value="PLD"/>
    <property type="match status" value="1"/>
</dbReference>
<gene>
    <name evidence="2" type="ORF">GXY80_08320</name>
</gene>
<dbReference type="Proteomes" id="UP000777265">
    <property type="component" value="Unassembled WGS sequence"/>
</dbReference>
<sequence>MELPYQKGLMAHDLFCVADWAEQVFSRAAGAPIVAGNQVRLLRDGAENYPAWLESMKAAEKWIHFESYIIHDDDAGKEFGALLAAKAREGVRVRVVYDWLGAVGKTSRRFWQKLRDAGAEVRCFNPPRFDSPLGWISRDHRKMIGIDGKTAFVTGLCVGRMWARKGNKSFDPWRDTGIRVTGPAVADIEAAFAQIWAVTGKALSPDEVPDKGSIPCEGNVALRVVASAPNTGGLYRLDQQIAALARKSLWLTDAYYVGVAPYVQALKAAAMDGVDVRLLVPGATDIPVLRTVSRAGYKPLLEAGVRVFEWNGSMIHAKTAVADSYWARVGSTNLNLASWIGNYELDVVVEDEGFARKMEEMYLGDIKNATEIVLGARHRMRPVDRNHRRPAYPVGSGRGSVGRVGVGAIRIGNALGAAIANRRVLGPAEARVTSLGGIALVVLACLAVFFPRWVTIPIAIISGWFGLTLLIKAWRLHRMRLREIEKNARENGRENIS</sequence>
<name>A0A351TZI3_9BACT</name>
<reference evidence="2" key="2">
    <citation type="submission" date="2020-01" db="EMBL/GenBank/DDBJ databases">
        <authorList>
            <person name="Campanaro S."/>
        </authorList>
    </citation>
    <scope>NUCLEOTIDE SEQUENCE</scope>
    <source>
        <strain evidence="2">AS06rmzACSIP_7</strain>
    </source>
</reference>
<comment type="caution">
    <text evidence="2">The sequence shown here is derived from an EMBL/GenBank/DDBJ whole genome shotgun (WGS) entry which is preliminary data.</text>
</comment>
<dbReference type="PANTHER" id="PTHR21248">
    <property type="entry name" value="CARDIOLIPIN SYNTHASE"/>
    <property type="match status" value="1"/>
</dbReference>
<keyword evidence="1" id="KW-0472">Membrane</keyword>